<gene>
    <name evidence="1" type="ORF">ANN_10028</name>
</gene>
<dbReference type="Proteomes" id="UP001148838">
    <property type="component" value="Unassembled WGS sequence"/>
</dbReference>
<reference evidence="1 2" key="1">
    <citation type="journal article" date="2022" name="Allergy">
        <title>Genome assembly and annotation of Periplaneta americana reveal a comprehensive cockroach allergen profile.</title>
        <authorList>
            <person name="Wang L."/>
            <person name="Xiong Q."/>
            <person name="Saelim N."/>
            <person name="Wang L."/>
            <person name="Nong W."/>
            <person name="Wan A.T."/>
            <person name="Shi M."/>
            <person name="Liu X."/>
            <person name="Cao Q."/>
            <person name="Hui J.H.L."/>
            <person name="Sookrung N."/>
            <person name="Leung T.F."/>
            <person name="Tungtrongchitr A."/>
            <person name="Tsui S.K.W."/>
        </authorList>
    </citation>
    <scope>NUCLEOTIDE SEQUENCE [LARGE SCALE GENOMIC DNA]</scope>
    <source>
        <strain evidence="1">PWHHKU_190912</strain>
    </source>
</reference>
<dbReference type="EMBL" id="JAJSOF020000005">
    <property type="protein sequence ID" value="KAJ4448018.1"/>
    <property type="molecule type" value="Genomic_DNA"/>
</dbReference>
<proteinExistence type="predicted"/>
<protein>
    <submittedName>
        <fullName evidence="1">Uncharacterized protein</fullName>
    </submittedName>
</protein>
<evidence type="ECO:0000313" key="2">
    <source>
        <dbReference type="Proteomes" id="UP001148838"/>
    </source>
</evidence>
<name>A0ABQ8TMY0_PERAM</name>
<evidence type="ECO:0000313" key="1">
    <source>
        <dbReference type="EMBL" id="KAJ4448018.1"/>
    </source>
</evidence>
<keyword evidence="2" id="KW-1185">Reference proteome</keyword>
<accession>A0ABQ8TMY0</accession>
<sequence length="128" mass="14246">MEGKLVGVCGVGILMCRTPQSGRMLQNAMSEQEWKMTPTKDGNERGTSITADNIRAVRDLIEEDRRVTISDIASHVGISFGSVQAIISDEHKFRKLSARRVPRLLSQEQTKCARKFAEASESLRGGRR</sequence>
<organism evidence="1 2">
    <name type="scientific">Periplaneta americana</name>
    <name type="common">American cockroach</name>
    <name type="synonym">Blatta americana</name>
    <dbReference type="NCBI Taxonomy" id="6978"/>
    <lineage>
        <taxon>Eukaryota</taxon>
        <taxon>Metazoa</taxon>
        <taxon>Ecdysozoa</taxon>
        <taxon>Arthropoda</taxon>
        <taxon>Hexapoda</taxon>
        <taxon>Insecta</taxon>
        <taxon>Pterygota</taxon>
        <taxon>Neoptera</taxon>
        <taxon>Polyneoptera</taxon>
        <taxon>Dictyoptera</taxon>
        <taxon>Blattodea</taxon>
        <taxon>Blattoidea</taxon>
        <taxon>Blattidae</taxon>
        <taxon>Blattinae</taxon>
        <taxon>Periplaneta</taxon>
    </lineage>
</organism>
<comment type="caution">
    <text evidence="1">The sequence shown here is derived from an EMBL/GenBank/DDBJ whole genome shotgun (WGS) entry which is preliminary data.</text>
</comment>